<evidence type="ECO:0000313" key="2">
    <source>
        <dbReference type="EMBL" id="CDF77754.1"/>
    </source>
</evidence>
<evidence type="ECO:0008006" key="4">
    <source>
        <dbReference type="Google" id="ProtNLM"/>
    </source>
</evidence>
<gene>
    <name evidence="2" type="ORF">BN863_420</name>
</gene>
<dbReference type="RefSeq" id="WP_038526000.1">
    <property type="nucleotide sequence ID" value="NZ_HG315671.1"/>
</dbReference>
<dbReference type="eggNOG" id="COG2010">
    <property type="taxonomic scope" value="Bacteria"/>
</dbReference>
<organism evidence="2 3">
    <name type="scientific">Formosa agariphila (strain DSM 15362 / KCTC 12365 / LMG 23005 / KMM 3901 / M-2Alg 35-1)</name>
    <dbReference type="NCBI Taxonomy" id="1347342"/>
    <lineage>
        <taxon>Bacteria</taxon>
        <taxon>Pseudomonadati</taxon>
        <taxon>Bacteroidota</taxon>
        <taxon>Flavobacteriia</taxon>
        <taxon>Flavobacteriales</taxon>
        <taxon>Flavobacteriaceae</taxon>
        <taxon>Formosa</taxon>
    </lineage>
</organism>
<dbReference type="Proteomes" id="UP000016160">
    <property type="component" value="Chromosome"/>
</dbReference>
<sequence>MKLIKNICSSVLVLFLLISCGSDDSTIDVPVENNELDIPTGVGHELLSEYNFFEGDLKNLTPNTEAGVIPYDLNTKLFSDYAFKKRFLYVPEGQSIPMDTTQVLSFPVGSVLIKNFYYTDNGVDNIIETRLLIKRTNEWQPETYKWNEGQTDAVKTIIGATVPLTVSVNGQEESFNYLIPNQNQCINCHALKGKIEPIGPKIQNLNRDYAYHTGTDNQLDMWMDLGILDTPSFSEPLPKWHDIDDTSASVNDRARAYLDVNCASCHRLGGSAYNSGLFLGYYNEDPNSLGVYKSPIAAGNGSGGFKYVIDPGNADESILLYRMKSSEVDVRMPEIGRELVHEEGTDLIEAWINSL</sequence>
<keyword evidence="1" id="KW-0732">Signal</keyword>
<dbReference type="PATRIC" id="fig|1347342.6.peg.43"/>
<name>T2KIF4_FORAG</name>
<feature type="chain" id="PRO_5004602723" description="Repeat protein (TIGR03806 family)" evidence="1">
    <location>
        <begin position="25"/>
        <end position="355"/>
    </location>
</feature>
<accession>T2KIF4</accession>
<evidence type="ECO:0000313" key="3">
    <source>
        <dbReference type="Proteomes" id="UP000016160"/>
    </source>
</evidence>
<dbReference type="InterPro" id="IPR022269">
    <property type="entry name" value="SO_2930-like_C"/>
</dbReference>
<reference evidence="2 3" key="1">
    <citation type="journal article" date="2013" name="Appl. Environ. Microbiol.">
        <title>The genome of the alga-associated marine flavobacterium Formosa agariphila KMM 3901T reveals a broad potential for degradation of algal polysaccharides.</title>
        <authorList>
            <person name="Mann A.J."/>
            <person name="Hahnke R.L."/>
            <person name="Huang S."/>
            <person name="Werner J."/>
            <person name="Xing P."/>
            <person name="Barbeyron T."/>
            <person name="Huettel B."/>
            <person name="Stueber K."/>
            <person name="Reinhardt R."/>
            <person name="Harder J."/>
            <person name="Gloeckner F.O."/>
            <person name="Amann R.I."/>
            <person name="Teeling H."/>
        </authorList>
    </citation>
    <scope>NUCLEOTIDE SEQUENCE [LARGE SCALE GENOMIC DNA]</scope>
    <source>
        <strain evidence="3">DSM 15362 / KCTC 12365 / LMG 23005 / KMM 3901</strain>
    </source>
</reference>
<feature type="signal peptide" evidence="1">
    <location>
        <begin position="1"/>
        <end position="24"/>
    </location>
</feature>
<dbReference type="InterPro" id="IPR036280">
    <property type="entry name" value="Multihaem_cyt_sf"/>
</dbReference>
<dbReference type="STRING" id="1347342.BN863_420"/>
<dbReference type="OrthoDB" id="338827at2"/>
<dbReference type="AlphaFoldDB" id="T2KIF4"/>
<dbReference type="PROSITE" id="PS51257">
    <property type="entry name" value="PROKAR_LIPOPROTEIN"/>
    <property type="match status" value="1"/>
</dbReference>
<protein>
    <recommendedName>
        <fullName evidence="4">Repeat protein (TIGR03806 family)</fullName>
    </recommendedName>
</protein>
<evidence type="ECO:0000256" key="1">
    <source>
        <dbReference type="SAM" id="SignalP"/>
    </source>
</evidence>
<dbReference type="EMBL" id="HG315671">
    <property type="protein sequence ID" value="CDF77754.1"/>
    <property type="molecule type" value="Genomic_DNA"/>
</dbReference>
<dbReference type="HOGENOM" id="CLU_035802_0_0_10"/>
<dbReference type="SUPFAM" id="SSF48695">
    <property type="entry name" value="Multiheme cytochromes"/>
    <property type="match status" value="1"/>
</dbReference>
<keyword evidence="3" id="KW-1185">Reference proteome</keyword>
<proteinExistence type="predicted"/>
<dbReference type="NCBIfam" id="TIGR03806">
    <property type="entry name" value="chp_HNE_0200"/>
    <property type="match status" value="1"/>
</dbReference>